<feature type="binding site" evidence="15">
    <location>
        <position position="168"/>
    </location>
    <ligand>
        <name>Mg(2+)</name>
        <dbReference type="ChEBI" id="CHEBI:18420"/>
    </ligand>
</feature>
<feature type="binding site" evidence="15">
    <location>
        <position position="334"/>
    </location>
    <ligand>
        <name>Zn(2+)</name>
        <dbReference type="ChEBI" id="CHEBI:29105"/>
        <label>2</label>
    </ligand>
</feature>
<dbReference type="Gene3D" id="3.40.720.10">
    <property type="entry name" value="Alkaline Phosphatase, subunit A"/>
    <property type="match status" value="1"/>
</dbReference>
<name>A0A0A9X175_LYGHE</name>
<keyword evidence="5" id="KW-0597">Phosphoprotein</keyword>
<comment type="similarity">
    <text evidence="2 16">Belongs to the alkaline phosphatase family.</text>
</comment>
<keyword evidence="9 15" id="KW-0862">Zinc</keyword>
<dbReference type="InterPro" id="IPR017850">
    <property type="entry name" value="Alkaline_phosphatase_core_sf"/>
</dbReference>
<feature type="binding site" evidence="15">
    <location>
        <position position="460"/>
    </location>
    <ligand>
        <name>Zn(2+)</name>
        <dbReference type="ChEBI" id="CHEBI:29105"/>
        <label>2</label>
    </ligand>
</feature>
<feature type="binding site" evidence="15">
    <location>
        <position position="379"/>
    </location>
    <ligand>
        <name>Zn(2+)</name>
        <dbReference type="ChEBI" id="CHEBI:29105"/>
        <label>2</label>
    </ligand>
</feature>
<evidence type="ECO:0000256" key="5">
    <source>
        <dbReference type="ARBA" id="ARBA00022553"/>
    </source>
</evidence>
<feature type="binding site" evidence="15">
    <location>
        <position position="338"/>
    </location>
    <ligand>
        <name>Zn(2+)</name>
        <dbReference type="ChEBI" id="CHEBI:29105"/>
        <label>2</label>
    </ligand>
</feature>
<comment type="cofactor">
    <cofactor evidence="15">
        <name>Zn(2+)</name>
        <dbReference type="ChEBI" id="CHEBI:29105"/>
    </cofactor>
    <text evidence="15">Binds 2 Zn(2+) ions.</text>
</comment>
<evidence type="ECO:0000256" key="12">
    <source>
        <dbReference type="ARBA" id="ARBA00023180"/>
    </source>
</evidence>
<evidence type="ECO:0000256" key="11">
    <source>
        <dbReference type="ARBA" id="ARBA00023136"/>
    </source>
</evidence>
<dbReference type="AlphaFoldDB" id="A0A0A9X175"/>
<evidence type="ECO:0000313" key="19">
    <source>
        <dbReference type="EMBL" id="JAG13734.1"/>
    </source>
</evidence>
<evidence type="ECO:0000313" key="18">
    <source>
        <dbReference type="EMBL" id="JAG13722.1"/>
    </source>
</evidence>
<dbReference type="GO" id="GO:0005886">
    <property type="term" value="C:plasma membrane"/>
    <property type="evidence" value="ECO:0007669"/>
    <property type="project" value="UniProtKB-SubCell"/>
</dbReference>
<organism evidence="19">
    <name type="scientific">Lygus hesperus</name>
    <name type="common">Western plant bug</name>
    <dbReference type="NCBI Taxonomy" id="30085"/>
    <lineage>
        <taxon>Eukaryota</taxon>
        <taxon>Metazoa</taxon>
        <taxon>Ecdysozoa</taxon>
        <taxon>Arthropoda</taxon>
        <taxon>Hexapoda</taxon>
        <taxon>Insecta</taxon>
        <taxon>Pterygota</taxon>
        <taxon>Neoptera</taxon>
        <taxon>Paraneoptera</taxon>
        <taxon>Hemiptera</taxon>
        <taxon>Heteroptera</taxon>
        <taxon>Panheteroptera</taxon>
        <taxon>Cimicomorpha</taxon>
        <taxon>Miridae</taxon>
        <taxon>Mirini</taxon>
        <taxon>Lygus</taxon>
    </lineage>
</organism>
<feature type="binding site" evidence="15">
    <location>
        <position position="166"/>
    </location>
    <ligand>
        <name>Mg(2+)</name>
        <dbReference type="ChEBI" id="CHEBI:18420"/>
    </ligand>
</feature>
<dbReference type="PRINTS" id="PR00113">
    <property type="entry name" value="ALKPHPHTASE"/>
</dbReference>
<evidence type="ECO:0000256" key="2">
    <source>
        <dbReference type="ARBA" id="ARBA00005984"/>
    </source>
</evidence>
<dbReference type="CDD" id="cd16012">
    <property type="entry name" value="ALP"/>
    <property type="match status" value="1"/>
</dbReference>
<reference evidence="19" key="2">
    <citation type="submission" date="2014-07" db="EMBL/GenBank/DDBJ databases">
        <authorList>
            <person name="Hull J."/>
        </authorList>
    </citation>
    <scope>NUCLEOTIDE SEQUENCE</scope>
</reference>
<evidence type="ECO:0000256" key="14">
    <source>
        <dbReference type="PIRSR" id="PIRSR601952-1"/>
    </source>
</evidence>
<evidence type="ECO:0000256" key="16">
    <source>
        <dbReference type="RuleBase" id="RU003946"/>
    </source>
</evidence>
<comment type="subcellular location">
    <subcellularLocation>
        <location evidence="1">Cell membrane</location>
        <topology evidence="1">Lipid-anchor</topology>
        <topology evidence="1">GPI-anchor</topology>
    </subcellularLocation>
</comment>
<keyword evidence="6" id="KW-0336">GPI-anchor</keyword>
<keyword evidence="4" id="KW-1003">Cell membrane</keyword>
<protein>
    <recommendedName>
        <fullName evidence="3">alkaline phosphatase</fullName>
        <ecNumber evidence="3">3.1.3.1</ecNumber>
    </recommendedName>
</protein>
<dbReference type="GO" id="GO:0098552">
    <property type="term" value="C:side of membrane"/>
    <property type="evidence" value="ECO:0007669"/>
    <property type="project" value="UniProtKB-KW"/>
</dbReference>
<gene>
    <name evidence="19" type="primary">ALPL_1</name>
    <name evidence="18" type="synonym">ALPL_0</name>
    <name evidence="19" type="ORF">CM83_83001</name>
    <name evidence="18" type="ORF">CM83_83003</name>
</gene>
<dbReference type="Pfam" id="PF00245">
    <property type="entry name" value="Alk_phosphatase"/>
    <property type="match status" value="1"/>
</dbReference>
<dbReference type="GO" id="GO:0046872">
    <property type="term" value="F:metal ion binding"/>
    <property type="evidence" value="ECO:0007669"/>
    <property type="project" value="UniProtKB-KW"/>
</dbReference>
<dbReference type="SUPFAM" id="SSF53649">
    <property type="entry name" value="Alkaline phosphatase-like"/>
    <property type="match status" value="1"/>
</dbReference>
<evidence type="ECO:0000256" key="15">
    <source>
        <dbReference type="PIRSR" id="PIRSR601952-2"/>
    </source>
</evidence>
<evidence type="ECO:0000256" key="3">
    <source>
        <dbReference type="ARBA" id="ARBA00012647"/>
    </source>
</evidence>
<evidence type="ECO:0000256" key="7">
    <source>
        <dbReference type="ARBA" id="ARBA00022723"/>
    </source>
</evidence>
<feature type="signal peptide" evidence="17">
    <location>
        <begin position="1"/>
        <end position="16"/>
    </location>
</feature>
<evidence type="ECO:0000256" key="9">
    <source>
        <dbReference type="ARBA" id="ARBA00022833"/>
    </source>
</evidence>
<dbReference type="InterPro" id="IPR001952">
    <property type="entry name" value="Alkaline_phosphatase"/>
</dbReference>
<evidence type="ECO:0000256" key="17">
    <source>
        <dbReference type="SAM" id="SignalP"/>
    </source>
</evidence>
<evidence type="ECO:0000256" key="6">
    <source>
        <dbReference type="ARBA" id="ARBA00022622"/>
    </source>
</evidence>
<keyword evidence="7 15" id="KW-0479">Metal-binding</keyword>
<comment type="cofactor">
    <cofactor evidence="15">
        <name>Mg(2+)</name>
        <dbReference type="ChEBI" id="CHEBI:18420"/>
    </cofactor>
    <text evidence="15">Binds 1 Mg(2+) ion.</text>
</comment>
<accession>A0A0A9X175</accession>
<keyword evidence="17" id="KW-0732">Signal</keyword>
<keyword evidence="10 15" id="KW-0460">Magnesium</keyword>
<feature type="binding site" evidence="15">
    <location>
        <position position="380"/>
    </location>
    <ligand>
        <name>Zn(2+)</name>
        <dbReference type="ChEBI" id="CHEBI:29105"/>
        <label>2</label>
    </ligand>
</feature>
<evidence type="ECO:0000256" key="10">
    <source>
        <dbReference type="ARBA" id="ARBA00022842"/>
    </source>
</evidence>
<feature type="active site" description="Phosphoserine intermediate" evidence="14">
    <location>
        <position position="103"/>
    </location>
</feature>
<reference evidence="19" key="1">
    <citation type="journal article" date="2014" name="PLoS ONE">
        <title>Transcriptome-Based Identification of ABC Transporters in the Western Tarnished Plant Bug Lygus hesperus.</title>
        <authorList>
            <person name="Hull J.J."/>
            <person name="Chaney K."/>
            <person name="Geib S.M."/>
            <person name="Fabrick J.A."/>
            <person name="Brent C.S."/>
            <person name="Walsh D."/>
            <person name="Lavine L.C."/>
        </authorList>
    </citation>
    <scope>NUCLEOTIDE SEQUENCE</scope>
</reference>
<dbReference type="PANTHER" id="PTHR11596">
    <property type="entry name" value="ALKALINE PHOSPHATASE"/>
    <property type="match status" value="1"/>
</dbReference>
<dbReference type="EMBL" id="GBHO01029870">
    <property type="protein sequence ID" value="JAG13734.1"/>
    <property type="molecule type" value="Transcribed_RNA"/>
</dbReference>
<evidence type="ECO:0000256" key="4">
    <source>
        <dbReference type="ARBA" id="ARBA00022475"/>
    </source>
</evidence>
<dbReference type="EC" id="3.1.3.1" evidence="3"/>
<evidence type="ECO:0000256" key="1">
    <source>
        <dbReference type="ARBA" id="ARBA00004609"/>
    </source>
</evidence>
<feature type="binding site" evidence="15">
    <location>
        <position position="59"/>
    </location>
    <ligand>
        <name>Mg(2+)</name>
        <dbReference type="ChEBI" id="CHEBI:18420"/>
    </ligand>
</feature>
<keyword evidence="13" id="KW-0449">Lipoprotein</keyword>
<feature type="chain" id="PRO_5007389574" description="alkaline phosphatase" evidence="17">
    <location>
        <begin position="17"/>
        <end position="529"/>
    </location>
</feature>
<keyword evidence="12" id="KW-0325">Glycoprotein</keyword>
<dbReference type="GO" id="GO:0004035">
    <property type="term" value="F:alkaline phosphatase activity"/>
    <property type="evidence" value="ECO:0007669"/>
    <property type="project" value="UniProtKB-EC"/>
</dbReference>
<dbReference type="EMBL" id="GBHO01029882">
    <property type="protein sequence ID" value="JAG13722.1"/>
    <property type="molecule type" value="Transcribed_RNA"/>
</dbReference>
<proteinExistence type="inferred from homology"/>
<feature type="binding site" evidence="15">
    <location>
        <position position="329"/>
    </location>
    <ligand>
        <name>Mg(2+)</name>
        <dbReference type="ChEBI" id="CHEBI:18420"/>
    </ligand>
</feature>
<dbReference type="SMART" id="SM00098">
    <property type="entry name" value="alkPPc"/>
    <property type="match status" value="1"/>
</dbReference>
<dbReference type="FunFam" id="3.40.720.10:FF:000008">
    <property type="entry name" value="Alkaline phosphatase"/>
    <property type="match status" value="1"/>
</dbReference>
<dbReference type="PANTHER" id="PTHR11596:SF5">
    <property type="entry name" value="ALKALINE PHOSPHATASE"/>
    <property type="match status" value="1"/>
</dbReference>
<evidence type="ECO:0000256" key="8">
    <source>
        <dbReference type="ARBA" id="ARBA00022801"/>
    </source>
</evidence>
<keyword evidence="8" id="KW-0378">Hydrolase</keyword>
<feature type="binding site" evidence="15">
    <location>
        <position position="59"/>
    </location>
    <ligand>
        <name>Zn(2+)</name>
        <dbReference type="ChEBI" id="CHEBI:29105"/>
        <label>2</label>
    </ligand>
</feature>
<keyword evidence="11" id="KW-0472">Membrane</keyword>
<evidence type="ECO:0000256" key="13">
    <source>
        <dbReference type="ARBA" id="ARBA00023288"/>
    </source>
</evidence>
<sequence>MWTLLVLAAGLRLTVSQAPGTPILGQEYWLDDGKDDLAAALNVKTNTKVAKNVILFIGDGMSPITVTAARIYHSGETSRLVWEQFEHIGLLKTYCNDKTVPDSSVTASAMFSGIKGNRATLGTDGTVPKSDCAGSLDPKRRSTSNVLHAQKAGKATGIVTNTRITHATPGAGYAHSAHRDWECDADLPEDAKACKDIARQLFEDEPGRSLNVIMGGGRQGLVSEQKTTPFDPLTSSCNRTDSRDLIQEWIDRQQNMSAKFAYVNNTGSLKNVDTANVHNLLGIFSNGHFPYNHYRNKTSELAQPSLELMATTAVKVLNNNPNGFFLMVEGGLIDMGHHKGRARLALDETVEMNKAVNSTLRLLEELGIKDDTLFIVTSDHNHGMTINGYPDRGKSILGIADKSLSDGTNYTTLLYAISGPESFQFEVVNGQAKRREPSQDDTESWDYRQQALVLNDDSKHEGGDVNVYATGPMSHLFHRVHEQSYVAHVVQYAAQIGRYKDRNVVPSFSPAHLASSIIVFLSIVIVRFL</sequence>